<organism evidence="1 2">
    <name type="scientific">candidate division WOR-3 bacterium</name>
    <dbReference type="NCBI Taxonomy" id="2052148"/>
    <lineage>
        <taxon>Bacteria</taxon>
        <taxon>Bacteria division WOR-3</taxon>
    </lineage>
</organism>
<dbReference type="Pfam" id="PF05402">
    <property type="entry name" value="PqqD"/>
    <property type="match status" value="1"/>
</dbReference>
<sequence length="95" mass="10165">MPGPCSSGILHVILEADGWTLLVNPDTAGAMAVNQTGVLIWRLIDGRRTTGEIAAAIRDRFPDAPETVAEDVRALLTKLAEEGFIGQEIPLEGVR</sequence>
<dbReference type="InterPro" id="IPR008792">
    <property type="entry name" value="PQQD"/>
</dbReference>
<gene>
    <name evidence="1" type="ORF">FJY68_09380</name>
</gene>
<reference evidence="1" key="1">
    <citation type="submission" date="2019-03" db="EMBL/GenBank/DDBJ databases">
        <title>Lake Tanganyika Metagenome-Assembled Genomes (MAGs).</title>
        <authorList>
            <person name="Tran P."/>
        </authorList>
    </citation>
    <scope>NUCLEOTIDE SEQUENCE</scope>
    <source>
        <strain evidence="1">K_DeepCast_150m_m2_040</strain>
    </source>
</reference>
<accession>A0A937XEQ8</accession>
<dbReference type="Gene3D" id="1.10.10.1150">
    <property type="entry name" value="Coenzyme PQQ synthesis protein D (PqqD)"/>
    <property type="match status" value="1"/>
</dbReference>
<evidence type="ECO:0000313" key="2">
    <source>
        <dbReference type="Proteomes" id="UP000779900"/>
    </source>
</evidence>
<name>A0A937XEQ8_UNCW3</name>
<dbReference type="EMBL" id="VGIR01000057">
    <property type="protein sequence ID" value="MBM3332043.1"/>
    <property type="molecule type" value="Genomic_DNA"/>
</dbReference>
<evidence type="ECO:0000313" key="1">
    <source>
        <dbReference type="EMBL" id="MBM3332043.1"/>
    </source>
</evidence>
<dbReference type="AlphaFoldDB" id="A0A937XEQ8"/>
<dbReference type="InterPro" id="IPR041881">
    <property type="entry name" value="PqqD_sf"/>
</dbReference>
<comment type="caution">
    <text evidence="1">The sequence shown here is derived from an EMBL/GenBank/DDBJ whole genome shotgun (WGS) entry which is preliminary data.</text>
</comment>
<dbReference type="Proteomes" id="UP000779900">
    <property type="component" value="Unassembled WGS sequence"/>
</dbReference>
<proteinExistence type="predicted"/>
<protein>
    <submittedName>
        <fullName evidence="1">PqqD family protein</fullName>
    </submittedName>
</protein>